<dbReference type="AlphaFoldDB" id="A0A9X1X7C0"/>
<dbReference type="Gene3D" id="2.70.98.10">
    <property type="match status" value="1"/>
</dbReference>
<evidence type="ECO:0000313" key="1">
    <source>
        <dbReference type="EMBL" id="MCK6255472.1"/>
    </source>
</evidence>
<dbReference type="GO" id="GO:0005975">
    <property type="term" value="P:carbohydrate metabolic process"/>
    <property type="evidence" value="ECO:0007669"/>
    <property type="project" value="InterPro"/>
</dbReference>
<evidence type="ECO:0000313" key="2">
    <source>
        <dbReference type="Proteomes" id="UP001139011"/>
    </source>
</evidence>
<dbReference type="EMBL" id="JAIWJX010000002">
    <property type="protein sequence ID" value="MCK6255472.1"/>
    <property type="molecule type" value="Genomic_DNA"/>
</dbReference>
<protein>
    <submittedName>
        <fullName evidence="1">Aldose 1-epimerase family protein</fullName>
    </submittedName>
</protein>
<dbReference type="GO" id="GO:0003824">
    <property type="term" value="F:catalytic activity"/>
    <property type="evidence" value="ECO:0007669"/>
    <property type="project" value="InterPro"/>
</dbReference>
<keyword evidence="2" id="KW-1185">Reference proteome</keyword>
<dbReference type="InterPro" id="IPR014718">
    <property type="entry name" value="GH-type_carb-bd"/>
</dbReference>
<gene>
    <name evidence="1" type="ORF">LCY76_02380</name>
</gene>
<dbReference type="CDD" id="cd09269">
    <property type="entry name" value="deoxyribose_mutarotase"/>
    <property type="match status" value="1"/>
</dbReference>
<accession>A0A9X1X7C0</accession>
<sequence length="340" mass="38266">MLEMRGTIELQREFFKESKKVIYRDHEFTASLFRYPSGVEAIELTNSRGRMVVLPYMGQIIWDLEFDGTDLKMKNMFSQPKKVNAIVDTYGCFAFHSGLIANGCPGPDDDHELHGEMACAEMDRAWLEISEEGISVCGETEYVKGFGHHYLASPSVKMMKENSFIEMNMKVKNLSGSGMPLQYMCHTNYAYVDGAEMKQSIPDDCLVLRESIPAHVKPTEQWLAYNKKLLSGEETLNVLNKPEMYDPEIVFFADKLDAYGEEAEFEMTSPDGTSFFTKFSTAELNHATRWLLHNSDQQVGAFVLPATCRPEGFLAAEKAGTLITLGAGEERSFTVVTGKK</sequence>
<dbReference type="InterPro" id="IPR011013">
    <property type="entry name" value="Gal_mutarotase_sf_dom"/>
</dbReference>
<dbReference type="Proteomes" id="UP001139011">
    <property type="component" value="Unassembled WGS sequence"/>
</dbReference>
<reference evidence="1" key="1">
    <citation type="submission" date="2021-09" db="EMBL/GenBank/DDBJ databases">
        <title>Genome analysis of Fictibacillus sp. KIGAM418 isolated from marine sediment.</title>
        <authorList>
            <person name="Seo M.-J."/>
            <person name="Cho E.-S."/>
            <person name="Hwang C.Y."/>
        </authorList>
    </citation>
    <scope>NUCLEOTIDE SEQUENCE</scope>
    <source>
        <strain evidence="1">KIGAM418</strain>
    </source>
</reference>
<dbReference type="RefSeq" id="WP_248251295.1">
    <property type="nucleotide sequence ID" value="NZ_JAIWJX010000002.1"/>
</dbReference>
<dbReference type="SUPFAM" id="SSF74650">
    <property type="entry name" value="Galactose mutarotase-like"/>
    <property type="match status" value="1"/>
</dbReference>
<dbReference type="GO" id="GO:0030246">
    <property type="term" value="F:carbohydrate binding"/>
    <property type="evidence" value="ECO:0007669"/>
    <property type="project" value="InterPro"/>
</dbReference>
<name>A0A9X1X7C0_9BACL</name>
<comment type="caution">
    <text evidence="1">The sequence shown here is derived from an EMBL/GenBank/DDBJ whole genome shotgun (WGS) entry which is preliminary data.</text>
</comment>
<organism evidence="1 2">
    <name type="scientific">Fictibacillus marinisediminis</name>
    <dbReference type="NCBI Taxonomy" id="2878389"/>
    <lineage>
        <taxon>Bacteria</taxon>
        <taxon>Bacillati</taxon>
        <taxon>Bacillota</taxon>
        <taxon>Bacilli</taxon>
        <taxon>Bacillales</taxon>
        <taxon>Fictibacillaceae</taxon>
        <taxon>Fictibacillus</taxon>
    </lineage>
</organism>
<proteinExistence type="predicted"/>